<evidence type="ECO:0000256" key="1">
    <source>
        <dbReference type="ARBA" id="ARBA00006547"/>
    </source>
</evidence>
<evidence type="ECO:0000313" key="4">
    <source>
        <dbReference type="EMBL" id="MBH5335337.1"/>
    </source>
</evidence>
<evidence type="ECO:0000256" key="3">
    <source>
        <dbReference type="SAM" id="MobiDB-lite"/>
    </source>
</evidence>
<dbReference type="PANTHER" id="PTHR11786">
    <property type="entry name" value="N-HYDROXYARYLAMINE O-ACETYLTRANSFERASE"/>
    <property type="match status" value="1"/>
</dbReference>
<comment type="similarity">
    <text evidence="1 2">Belongs to the arylamine N-acetyltransferase family.</text>
</comment>
<dbReference type="EMBL" id="JACYXC010000001">
    <property type="protein sequence ID" value="MBH5335337.1"/>
    <property type="molecule type" value="Genomic_DNA"/>
</dbReference>
<name>A0ABS0NJF7_9ACTN</name>
<dbReference type="RefSeq" id="WP_197988909.1">
    <property type="nucleotide sequence ID" value="NZ_JACYXC010000001.1"/>
</dbReference>
<dbReference type="Gene3D" id="3.30.2140.10">
    <property type="entry name" value="Arylamine N-acetyltransferase"/>
    <property type="match status" value="1"/>
</dbReference>
<organism evidence="4 5">
    <name type="scientific">Streptomyces pactum</name>
    <dbReference type="NCBI Taxonomy" id="68249"/>
    <lineage>
        <taxon>Bacteria</taxon>
        <taxon>Bacillati</taxon>
        <taxon>Actinomycetota</taxon>
        <taxon>Actinomycetes</taxon>
        <taxon>Kitasatosporales</taxon>
        <taxon>Streptomycetaceae</taxon>
        <taxon>Streptomyces</taxon>
    </lineage>
</organism>
<evidence type="ECO:0000313" key="5">
    <source>
        <dbReference type="Proteomes" id="UP000807371"/>
    </source>
</evidence>
<gene>
    <name evidence="4" type="ORF">IHE55_11245</name>
</gene>
<keyword evidence="5" id="KW-1185">Reference proteome</keyword>
<dbReference type="InterPro" id="IPR001447">
    <property type="entry name" value="Arylamine_N-AcTrfase"/>
</dbReference>
<reference evidence="4 5" key="1">
    <citation type="submission" date="2020-09" db="EMBL/GenBank/DDBJ databases">
        <title>Biosynthesis of the nuclear factor of activated T cells inhibitor NFAT-133 and its congeners in Streptomyces pactum.</title>
        <authorList>
            <person name="Zhou W."/>
            <person name="Posri P."/>
            <person name="Abugrain M.E."/>
            <person name="Weisberg A.J."/>
            <person name="Chang J.H."/>
            <person name="Mahmud T."/>
        </authorList>
    </citation>
    <scope>NUCLEOTIDE SEQUENCE [LARGE SCALE GENOMIC DNA]</scope>
    <source>
        <strain evidence="4 5">ATCC 27456</strain>
    </source>
</reference>
<dbReference type="SUPFAM" id="SSF54001">
    <property type="entry name" value="Cysteine proteinases"/>
    <property type="match status" value="1"/>
</dbReference>
<dbReference type="InterPro" id="IPR038765">
    <property type="entry name" value="Papain-like_cys_pep_sf"/>
</dbReference>
<dbReference type="PRINTS" id="PR01543">
    <property type="entry name" value="ANATRNSFRASE"/>
</dbReference>
<protein>
    <submittedName>
        <fullName evidence="4">Arylamine N-acetyltransferase</fullName>
    </submittedName>
</protein>
<evidence type="ECO:0000256" key="2">
    <source>
        <dbReference type="RuleBase" id="RU003452"/>
    </source>
</evidence>
<proteinExistence type="inferred from homology"/>
<dbReference type="Proteomes" id="UP000807371">
    <property type="component" value="Unassembled WGS sequence"/>
</dbReference>
<sequence length="306" mass="33566">MTDAPDTKTSTPASPAGTAGTAPHSASPLDLDAYLARTGWSGERRATVETLRSLHRAHLEAIPFENLQPLLDTAPSLALPDLQDKLVRSRRGGYCFEQNTLFTAVLEAFGFRVTRFAARVVLGAGPGDVRPRTHMTLAVQVPAAAPGDPVRTYLADVGYGSVGGLYEAIPLVADVEVADGVRSHRLIRRPHHGPSDLWTLQARQGGVWTDQYTFTEEPFEHPDFEVFNWHVGTNPRSPFRYSLIAQRTFPTRHLALHNRTVVETREDGSAEERRLGDDEDLVAVLARDFGIELPPGTRFPTDLTGA</sequence>
<feature type="compositionally biased region" description="Low complexity" evidence="3">
    <location>
        <begin position="9"/>
        <end position="23"/>
    </location>
</feature>
<feature type="region of interest" description="Disordered" evidence="3">
    <location>
        <begin position="1"/>
        <end position="25"/>
    </location>
</feature>
<dbReference type="PANTHER" id="PTHR11786:SF0">
    <property type="entry name" value="ARYLAMINE N-ACETYLTRANSFERASE 4-RELATED"/>
    <property type="match status" value="1"/>
</dbReference>
<accession>A0ABS0NJF7</accession>
<comment type="caution">
    <text evidence="4">The sequence shown here is derived from an EMBL/GenBank/DDBJ whole genome shotgun (WGS) entry which is preliminary data.</text>
</comment>
<dbReference type="Pfam" id="PF00797">
    <property type="entry name" value="Acetyltransf_2"/>
    <property type="match status" value="1"/>
</dbReference>
<dbReference type="Gene3D" id="2.40.128.150">
    <property type="entry name" value="Cysteine proteinases"/>
    <property type="match status" value="1"/>
</dbReference>